<dbReference type="Proteomes" id="UP000033618">
    <property type="component" value="Unassembled WGS sequence"/>
</dbReference>
<name>A0A0F5JTS7_9BURK</name>
<evidence type="ECO:0000313" key="2">
    <source>
        <dbReference type="Proteomes" id="UP000033618"/>
    </source>
</evidence>
<protein>
    <submittedName>
        <fullName evidence="1">Integrase</fullName>
    </submittedName>
</protein>
<keyword evidence="2" id="KW-1185">Reference proteome</keyword>
<comment type="caution">
    <text evidence="1">The sequence shown here is derived from an EMBL/GenBank/DDBJ whole genome shotgun (WGS) entry which is preliminary data.</text>
</comment>
<accession>A0A0F5JTS7</accession>
<proteinExistence type="predicted"/>
<gene>
    <name evidence="1" type="ORF">WM40_27345</name>
</gene>
<sequence>MLGFKRFRNALATISGIELMHRIRKSQFDLTKLGIEDAAPPAVWSAVLSS</sequence>
<organism evidence="1 2">
    <name type="scientific">Robbsia andropogonis</name>
    <dbReference type="NCBI Taxonomy" id="28092"/>
    <lineage>
        <taxon>Bacteria</taxon>
        <taxon>Pseudomonadati</taxon>
        <taxon>Pseudomonadota</taxon>
        <taxon>Betaproteobacteria</taxon>
        <taxon>Burkholderiales</taxon>
        <taxon>Burkholderiaceae</taxon>
        <taxon>Robbsia</taxon>
    </lineage>
</organism>
<dbReference type="PATRIC" id="fig|28092.6.peg.6490"/>
<dbReference type="EMBL" id="LAQU01000241">
    <property type="protein sequence ID" value="KKB60757.1"/>
    <property type="molecule type" value="Genomic_DNA"/>
</dbReference>
<reference evidence="1 2" key="1">
    <citation type="submission" date="2015-03" db="EMBL/GenBank/DDBJ databases">
        <title>Draft Genome Sequence of Burkholderia andropogonis type strain ICMP2807, isolated from Sorghum bicolor.</title>
        <authorList>
            <person name="Lopes-Santos L."/>
            <person name="Castro D.B."/>
            <person name="Ottoboni L.M."/>
            <person name="Park D."/>
            <person name="Weirc B.S."/>
            <person name="Destefano S.A."/>
        </authorList>
    </citation>
    <scope>NUCLEOTIDE SEQUENCE [LARGE SCALE GENOMIC DNA]</scope>
    <source>
        <strain evidence="1 2">ICMP2807</strain>
    </source>
</reference>
<evidence type="ECO:0000313" key="1">
    <source>
        <dbReference type="EMBL" id="KKB60757.1"/>
    </source>
</evidence>
<dbReference type="AlphaFoldDB" id="A0A0F5JTS7"/>